<feature type="domain" description="Glyoxalase-like" evidence="1">
    <location>
        <begin position="7"/>
        <end position="114"/>
    </location>
</feature>
<dbReference type="OrthoDB" id="4211373at2"/>
<dbReference type="InterPro" id="IPR041581">
    <property type="entry name" value="Glyoxalase_6"/>
</dbReference>
<dbReference type="SUPFAM" id="SSF54593">
    <property type="entry name" value="Glyoxalase/Bleomycin resistance protein/Dihydroxybiphenyl dioxygenase"/>
    <property type="match status" value="2"/>
</dbReference>
<feature type="domain" description="Glyoxalase-like" evidence="1">
    <location>
        <begin position="127"/>
        <end position="233"/>
    </location>
</feature>
<gene>
    <name evidence="2" type="ORF">SAMN05421812_10116</name>
</gene>
<dbReference type="Proteomes" id="UP000198362">
    <property type="component" value="Unassembled WGS sequence"/>
</dbReference>
<dbReference type="Pfam" id="PF18029">
    <property type="entry name" value="Glyoxalase_6"/>
    <property type="match status" value="2"/>
</dbReference>
<name>A0A239FS49_9ACTN</name>
<accession>A0A239FS49</accession>
<protein>
    <recommendedName>
        <fullName evidence="1">Glyoxalase-like domain-containing protein</fullName>
    </recommendedName>
</protein>
<organism evidence="2 3">
    <name type="scientific">Asanoa hainanensis</name>
    <dbReference type="NCBI Taxonomy" id="560556"/>
    <lineage>
        <taxon>Bacteria</taxon>
        <taxon>Bacillati</taxon>
        <taxon>Actinomycetota</taxon>
        <taxon>Actinomycetes</taxon>
        <taxon>Micromonosporales</taxon>
        <taxon>Micromonosporaceae</taxon>
        <taxon>Asanoa</taxon>
    </lineage>
</organism>
<evidence type="ECO:0000313" key="2">
    <source>
        <dbReference type="EMBL" id="SNS58674.1"/>
    </source>
</evidence>
<dbReference type="InterPro" id="IPR029068">
    <property type="entry name" value="Glyas_Bleomycin-R_OHBP_Dase"/>
</dbReference>
<dbReference type="Gene3D" id="3.10.180.10">
    <property type="entry name" value="2,3-Dihydroxybiphenyl 1,2-Dioxygenase, domain 1"/>
    <property type="match status" value="2"/>
</dbReference>
<evidence type="ECO:0000313" key="3">
    <source>
        <dbReference type="Proteomes" id="UP000198362"/>
    </source>
</evidence>
<reference evidence="2 3" key="1">
    <citation type="submission" date="2017-06" db="EMBL/GenBank/DDBJ databases">
        <authorList>
            <person name="Kim H.J."/>
            <person name="Triplett B.A."/>
        </authorList>
    </citation>
    <scope>NUCLEOTIDE SEQUENCE [LARGE SCALE GENOMIC DNA]</scope>
    <source>
        <strain evidence="2 3">CGMCC 4.5593</strain>
    </source>
</reference>
<evidence type="ECO:0000259" key="1">
    <source>
        <dbReference type="Pfam" id="PF18029"/>
    </source>
</evidence>
<proteinExistence type="predicted"/>
<dbReference type="RefSeq" id="WP_089243302.1">
    <property type="nucleotide sequence ID" value="NZ_FZPH01000001.1"/>
</dbReference>
<dbReference type="AlphaFoldDB" id="A0A239FS49"/>
<sequence>MIGKLEAVVFDAADIAGLSAFYQGLAGWKETRVGADWITLRTPDGWRVDLQAAPDHRQPRWPDPAHPQQAHLDLRVPDLEAGVALVVSLGGKLLRRNETWHTVADPAGHPFDLCLRADDPATTLVGVMLDCPDTKVLSTFYSKLLGKPLTYEADGMAMIGEEGARPVMFQQVADYVAPRWPDPAYPQQIHLDIEVDDLDAGERSAVALGATVLSASEQTFRVFADPAGKPFCLNLPA</sequence>
<dbReference type="EMBL" id="FZPH01000001">
    <property type="protein sequence ID" value="SNS58674.1"/>
    <property type="molecule type" value="Genomic_DNA"/>
</dbReference>
<keyword evidence="3" id="KW-1185">Reference proteome</keyword>
<dbReference type="CDD" id="cd06587">
    <property type="entry name" value="VOC"/>
    <property type="match status" value="1"/>
</dbReference>
<dbReference type="PANTHER" id="PTHR35908">
    <property type="entry name" value="HYPOTHETICAL FUSION PROTEIN"/>
    <property type="match status" value="1"/>
</dbReference>
<dbReference type="PANTHER" id="PTHR35908:SF1">
    <property type="entry name" value="CONSERVED PROTEIN"/>
    <property type="match status" value="1"/>
</dbReference>